<evidence type="ECO:0000256" key="1">
    <source>
        <dbReference type="SAM" id="MobiDB-lite"/>
    </source>
</evidence>
<dbReference type="Proteomes" id="UP000255505">
    <property type="component" value="Chromosome I"/>
</dbReference>
<sequence length="32" mass="3262">MRERGRGRGPALASSVTPDFVGTPALSPAPLP</sequence>
<gene>
    <name evidence="2" type="ORF">CT19425_30486</name>
</gene>
<dbReference type="AlphaFoldDB" id="A0A375ID22"/>
<organism evidence="2 3">
    <name type="scientific">Cupriavidus taiwanensis</name>
    <dbReference type="NCBI Taxonomy" id="164546"/>
    <lineage>
        <taxon>Bacteria</taxon>
        <taxon>Pseudomonadati</taxon>
        <taxon>Pseudomonadota</taxon>
        <taxon>Betaproteobacteria</taxon>
        <taxon>Burkholderiales</taxon>
        <taxon>Burkholderiaceae</taxon>
        <taxon>Cupriavidus</taxon>
    </lineage>
</organism>
<evidence type="ECO:0000313" key="3">
    <source>
        <dbReference type="Proteomes" id="UP000255505"/>
    </source>
</evidence>
<protein>
    <submittedName>
        <fullName evidence="2">Uncharacterized protein</fullName>
    </submittedName>
</protein>
<evidence type="ECO:0000313" key="2">
    <source>
        <dbReference type="EMBL" id="SPK71262.1"/>
    </source>
</evidence>
<proteinExistence type="predicted"/>
<feature type="region of interest" description="Disordered" evidence="1">
    <location>
        <begin position="1"/>
        <end position="32"/>
    </location>
</feature>
<name>A0A375ID22_9BURK</name>
<reference evidence="2 3" key="1">
    <citation type="submission" date="2018-01" db="EMBL/GenBank/DDBJ databases">
        <authorList>
            <person name="Gaut B.S."/>
            <person name="Morton B.R."/>
            <person name="Clegg M.T."/>
            <person name="Duvall M.R."/>
        </authorList>
    </citation>
    <scope>NUCLEOTIDE SEQUENCE [LARGE SCALE GENOMIC DNA]</scope>
    <source>
        <strain evidence="2">Cupriavidus taiwanensis LMG 19425</strain>
    </source>
</reference>
<accession>A0A375ID22</accession>
<dbReference type="EMBL" id="LT991976">
    <property type="protein sequence ID" value="SPK71262.1"/>
    <property type="molecule type" value="Genomic_DNA"/>
</dbReference>